<keyword evidence="3" id="KW-0238">DNA-binding</keyword>
<dbReference type="SUPFAM" id="SSF53850">
    <property type="entry name" value="Periplasmic binding protein-like II"/>
    <property type="match status" value="1"/>
</dbReference>
<reference evidence="6" key="1">
    <citation type="journal article" date="2014" name="Int. J. Syst. Evol. Microbiol.">
        <title>Complete genome sequence of Corynebacterium casei LMG S-19264T (=DSM 44701T), isolated from a smear-ripened cheese.</title>
        <authorList>
            <consortium name="US DOE Joint Genome Institute (JGI-PGF)"/>
            <person name="Walter F."/>
            <person name="Albersmeier A."/>
            <person name="Kalinowski J."/>
            <person name="Ruckert C."/>
        </authorList>
    </citation>
    <scope>NUCLEOTIDE SEQUENCE</scope>
    <source>
        <strain evidence="6">CGMCC 4.7201</strain>
    </source>
</reference>
<accession>A0A917ZKA9</accession>
<dbReference type="InterPro" id="IPR000847">
    <property type="entry name" value="LysR_HTH_N"/>
</dbReference>
<feature type="domain" description="HTH lysR-type" evidence="5">
    <location>
        <begin position="4"/>
        <end position="61"/>
    </location>
</feature>
<reference evidence="6" key="2">
    <citation type="submission" date="2020-09" db="EMBL/GenBank/DDBJ databases">
        <authorList>
            <person name="Sun Q."/>
            <person name="Zhou Y."/>
        </authorList>
    </citation>
    <scope>NUCLEOTIDE SEQUENCE</scope>
    <source>
        <strain evidence="6">CGMCC 4.7201</strain>
    </source>
</reference>
<organism evidence="6 7">
    <name type="scientific">Wenjunlia tyrosinilytica</name>
    <dbReference type="NCBI Taxonomy" id="1544741"/>
    <lineage>
        <taxon>Bacteria</taxon>
        <taxon>Bacillati</taxon>
        <taxon>Actinomycetota</taxon>
        <taxon>Actinomycetes</taxon>
        <taxon>Kitasatosporales</taxon>
        <taxon>Streptomycetaceae</taxon>
        <taxon>Wenjunlia</taxon>
    </lineage>
</organism>
<dbReference type="InterPro" id="IPR005119">
    <property type="entry name" value="LysR_subst-bd"/>
</dbReference>
<keyword evidence="7" id="KW-1185">Reference proteome</keyword>
<dbReference type="PRINTS" id="PR00039">
    <property type="entry name" value="HTHLYSR"/>
</dbReference>
<dbReference type="Pfam" id="PF03466">
    <property type="entry name" value="LysR_substrate"/>
    <property type="match status" value="1"/>
</dbReference>
<dbReference type="PANTHER" id="PTHR30346:SF0">
    <property type="entry name" value="HCA OPERON TRANSCRIPTIONAL ACTIVATOR HCAR"/>
    <property type="match status" value="1"/>
</dbReference>
<evidence type="ECO:0000313" key="6">
    <source>
        <dbReference type="EMBL" id="GGO84837.1"/>
    </source>
</evidence>
<dbReference type="GO" id="GO:0003677">
    <property type="term" value="F:DNA binding"/>
    <property type="evidence" value="ECO:0007669"/>
    <property type="project" value="UniProtKB-KW"/>
</dbReference>
<evidence type="ECO:0000256" key="2">
    <source>
        <dbReference type="ARBA" id="ARBA00023015"/>
    </source>
</evidence>
<dbReference type="Gene3D" id="3.40.190.10">
    <property type="entry name" value="Periplasmic binding protein-like II"/>
    <property type="match status" value="2"/>
</dbReference>
<dbReference type="InterPro" id="IPR036388">
    <property type="entry name" value="WH-like_DNA-bd_sf"/>
</dbReference>
<evidence type="ECO:0000256" key="4">
    <source>
        <dbReference type="ARBA" id="ARBA00023163"/>
    </source>
</evidence>
<evidence type="ECO:0000256" key="1">
    <source>
        <dbReference type="ARBA" id="ARBA00009437"/>
    </source>
</evidence>
<protein>
    <submittedName>
        <fullName evidence="6">LysR family transcriptional regulator</fullName>
    </submittedName>
</protein>
<keyword evidence="2" id="KW-0805">Transcription regulation</keyword>
<dbReference type="InterPro" id="IPR036390">
    <property type="entry name" value="WH_DNA-bd_sf"/>
</dbReference>
<sequence>MAFTELGEIEAFLVLAEELHFARAADRLGLSRPRVSQLIQSLERRIGGKLFDRTSRRVTLTPTGRFLLERVKPNFDGLQRSIEETRAFARELRIGFLGPFAGAVNSSVADFRRAHPDWSVSMTETRWSDYFGPLRRAEVDMQVTIWPVQEPDLTSGPVIAEYPRVLAVASDNPLAARSSVCAEELAEHTMVELPRATPSEVRKGFLPHTTPNGLPIPRGRVVNTQHEMLSRVATSNEVCATSTALTQYYRHPEVVFVPLTGLPPARAVVSWRTDNENVKIRDFASSLTSLI</sequence>
<dbReference type="SUPFAM" id="SSF46785">
    <property type="entry name" value="Winged helix' DNA-binding domain"/>
    <property type="match status" value="1"/>
</dbReference>
<dbReference type="GO" id="GO:0032993">
    <property type="term" value="C:protein-DNA complex"/>
    <property type="evidence" value="ECO:0007669"/>
    <property type="project" value="TreeGrafter"/>
</dbReference>
<dbReference type="PROSITE" id="PS50931">
    <property type="entry name" value="HTH_LYSR"/>
    <property type="match status" value="1"/>
</dbReference>
<evidence type="ECO:0000259" key="5">
    <source>
        <dbReference type="PROSITE" id="PS50931"/>
    </source>
</evidence>
<dbReference type="AlphaFoldDB" id="A0A917ZKA9"/>
<dbReference type="Proteomes" id="UP000641932">
    <property type="component" value="Unassembled WGS sequence"/>
</dbReference>
<dbReference type="PANTHER" id="PTHR30346">
    <property type="entry name" value="TRANSCRIPTIONAL DUAL REGULATOR HCAR-RELATED"/>
    <property type="match status" value="1"/>
</dbReference>
<comment type="similarity">
    <text evidence="1">Belongs to the LysR transcriptional regulatory family.</text>
</comment>
<gene>
    <name evidence="6" type="ORF">GCM10012280_17230</name>
</gene>
<dbReference type="FunFam" id="1.10.10.10:FF:000001">
    <property type="entry name" value="LysR family transcriptional regulator"/>
    <property type="match status" value="1"/>
</dbReference>
<dbReference type="GO" id="GO:0003700">
    <property type="term" value="F:DNA-binding transcription factor activity"/>
    <property type="evidence" value="ECO:0007669"/>
    <property type="project" value="InterPro"/>
</dbReference>
<dbReference type="Pfam" id="PF00126">
    <property type="entry name" value="HTH_1"/>
    <property type="match status" value="1"/>
</dbReference>
<keyword evidence="4" id="KW-0804">Transcription</keyword>
<evidence type="ECO:0000256" key="3">
    <source>
        <dbReference type="ARBA" id="ARBA00023125"/>
    </source>
</evidence>
<name>A0A917ZKA9_9ACTN</name>
<evidence type="ECO:0000313" key="7">
    <source>
        <dbReference type="Proteomes" id="UP000641932"/>
    </source>
</evidence>
<comment type="caution">
    <text evidence="6">The sequence shown here is derived from an EMBL/GenBank/DDBJ whole genome shotgun (WGS) entry which is preliminary data.</text>
</comment>
<dbReference type="RefSeq" id="WP_189130947.1">
    <property type="nucleotide sequence ID" value="NZ_BMMS01000006.1"/>
</dbReference>
<proteinExistence type="inferred from homology"/>
<dbReference type="Gene3D" id="1.10.10.10">
    <property type="entry name" value="Winged helix-like DNA-binding domain superfamily/Winged helix DNA-binding domain"/>
    <property type="match status" value="1"/>
</dbReference>
<dbReference type="EMBL" id="BMMS01000006">
    <property type="protein sequence ID" value="GGO84837.1"/>
    <property type="molecule type" value="Genomic_DNA"/>
</dbReference>